<dbReference type="EMBL" id="KU867307">
    <property type="protein sequence ID" value="ANA49363.1"/>
    <property type="molecule type" value="Genomic_DNA"/>
</dbReference>
<gene>
    <name evidence="1" type="ORF">CGG41_009</name>
</gene>
<sequence>MNRILTQEQFEDILFNSELTIVQKEVQGYLEHHTYAYVYENNRAIYAAVRYINENGTSYWKETI</sequence>
<dbReference type="OrthoDB" id="20741at10239"/>
<dbReference type="InterPro" id="IPR056952">
    <property type="entry name" value="T4_Cef"/>
</dbReference>
<accession>A0A1B0VV65</accession>
<proteinExistence type="predicted"/>
<dbReference type="RefSeq" id="YP_009286375.1">
    <property type="nucleotide sequence ID" value="NC_031065.1"/>
</dbReference>
<organism evidence="1 2">
    <name type="scientific">Salmonella phage vB_SnwM_CGG4-1</name>
    <dbReference type="NCBI Taxonomy" id="1815631"/>
    <lineage>
        <taxon>Viruses</taxon>
        <taxon>Duplodnaviria</taxon>
        <taxon>Heunggongvirae</taxon>
        <taxon>Uroviricota</taxon>
        <taxon>Caudoviricetes</taxon>
        <taxon>Pantevenvirales</taxon>
        <taxon>Straboviridae</taxon>
        <taxon>Tevenvirinae</taxon>
        <taxon>Gelderlandvirus</taxon>
        <taxon>Gelderlandvirus cgg41</taxon>
    </lineage>
</organism>
<evidence type="ECO:0000313" key="2">
    <source>
        <dbReference type="Proteomes" id="UP000204511"/>
    </source>
</evidence>
<reference evidence="2" key="1">
    <citation type="submission" date="2016-03" db="EMBL/GenBank/DDBJ databases">
        <authorList>
            <person name="Cucic S."/>
            <person name="Anany H."/>
            <person name="Brovko L."/>
            <person name="Kropinski A.M."/>
            <person name="Griffiths M.W."/>
        </authorList>
    </citation>
    <scope>NUCLEOTIDE SEQUENCE [LARGE SCALE GENOMIC DNA]</scope>
</reference>
<dbReference type="KEGG" id="vg:29060192"/>
<name>A0A1B0VV65_9CAUD</name>
<dbReference type="Pfam" id="PF24050">
    <property type="entry name" value="T4_Cef"/>
    <property type="match status" value="1"/>
</dbReference>
<dbReference type="Proteomes" id="UP000204511">
    <property type="component" value="Genome"/>
</dbReference>
<keyword evidence="2" id="KW-1185">Reference proteome</keyword>
<dbReference type="GeneID" id="29060192"/>
<protein>
    <submittedName>
        <fullName evidence="1">Modifier of suppressor tRNAs</fullName>
    </submittedName>
</protein>
<evidence type="ECO:0000313" key="1">
    <source>
        <dbReference type="EMBL" id="ANA49363.1"/>
    </source>
</evidence>